<dbReference type="EMBL" id="SOYY01000005">
    <property type="protein sequence ID" value="KAA0720757.1"/>
    <property type="molecule type" value="Genomic_DNA"/>
</dbReference>
<comment type="caution">
    <text evidence="2">The sequence shown here is derived from an EMBL/GenBank/DDBJ whole genome shotgun (WGS) entry which is preliminary data.</text>
</comment>
<sequence length="85" mass="9073">MDPLTDTRASPAERSVTEAASEDKADVRKRGCGREAATGGSDMEDPLEEKLKGLAFRKQISYRCISVRGFPAAVLFGASGPEAEI</sequence>
<protein>
    <submittedName>
        <fullName evidence="2">Uncharacterized protein</fullName>
    </submittedName>
</protein>
<gene>
    <name evidence="2" type="ORF">E1301_Tti011490</name>
</gene>
<organism evidence="2 3">
    <name type="scientific">Triplophysa tibetana</name>
    <dbReference type="NCBI Taxonomy" id="1572043"/>
    <lineage>
        <taxon>Eukaryota</taxon>
        <taxon>Metazoa</taxon>
        <taxon>Chordata</taxon>
        <taxon>Craniata</taxon>
        <taxon>Vertebrata</taxon>
        <taxon>Euteleostomi</taxon>
        <taxon>Actinopterygii</taxon>
        <taxon>Neopterygii</taxon>
        <taxon>Teleostei</taxon>
        <taxon>Ostariophysi</taxon>
        <taxon>Cypriniformes</taxon>
        <taxon>Nemacheilidae</taxon>
        <taxon>Triplophysa</taxon>
    </lineage>
</organism>
<accession>A0A5A9PJ90</accession>
<keyword evidence="3" id="KW-1185">Reference proteome</keyword>
<evidence type="ECO:0000313" key="2">
    <source>
        <dbReference type="EMBL" id="KAA0720757.1"/>
    </source>
</evidence>
<dbReference type="Proteomes" id="UP000324632">
    <property type="component" value="Chromosome 5"/>
</dbReference>
<evidence type="ECO:0000256" key="1">
    <source>
        <dbReference type="SAM" id="MobiDB-lite"/>
    </source>
</evidence>
<proteinExistence type="predicted"/>
<reference evidence="2 3" key="1">
    <citation type="journal article" date="2019" name="Mol. Ecol. Resour.">
        <title>Chromosome-level genome assembly of Triplophysa tibetana, a fish adapted to the harsh high-altitude environment of the Tibetan Plateau.</title>
        <authorList>
            <person name="Yang X."/>
            <person name="Liu H."/>
            <person name="Ma Z."/>
            <person name="Zou Y."/>
            <person name="Zou M."/>
            <person name="Mao Y."/>
            <person name="Li X."/>
            <person name="Wang H."/>
            <person name="Chen T."/>
            <person name="Wang W."/>
            <person name="Yang R."/>
        </authorList>
    </citation>
    <scope>NUCLEOTIDE SEQUENCE [LARGE SCALE GENOMIC DNA]</scope>
    <source>
        <strain evidence="2">TTIB1903HZAU</strain>
        <tissue evidence="2">Muscle</tissue>
    </source>
</reference>
<evidence type="ECO:0000313" key="3">
    <source>
        <dbReference type="Proteomes" id="UP000324632"/>
    </source>
</evidence>
<feature type="compositionally biased region" description="Basic and acidic residues" evidence="1">
    <location>
        <begin position="21"/>
        <end position="33"/>
    </location>
</feature>
<feature type="region of interest" description="Disordered" evidence="1">
    <location>
        <begin position="1"/>
        <end position="45"/>
    </location>
</feature>
<dbReference type="AlphaFoldDB" id="A0A5A9PJ90"/>
<name>A0A5A9PJ90_9TELE</name>